<dbReference type="RefSeq" id="WP_191195529.1">
    <property type="nucleotide sequence ID" value="NZ_JACXYZ010000001.1"/>
</dbReference>
<reference evidence="2 3" key="1">
    <citation type="submission" date="2020-09" db="EMBL/GenBank/DDBJ databases">
        <title>novel species in genus Nocardioides.</title>
        <authorList>
            <person name="Zhang G."/>
        </authorList>
    </citation>
    <scope>NUCLEOTIDE SEQUENCE [LARGE SCALE GENOMIC DNA]</scope>
    <source>
        <strain evidence="2 3">KCTC 39551</strain>
    </source>
</reference>
<feature type="compositionally biased region" description="Basic and acidic residues" evidence="1">
    <location>
        <begin position="60"/>
        <end position="86"/>
    </location>
</feature>
<dbReference type="EMBL" id="JACXYZ010000001">
    <property type="protein sequence ID" value="MBD3923381.1"/>
    <property type="molecule type" value="Genomic_DNA"/>
</dbReference>
<comment type="caution">
    <text evidence="2">The sequence shown here is derived from an EMBL/GenBank/DDBJ whole genome shotgun (WGS) entry which is preliminary data.</text>
</comment>
<sequence>MDPDTPVEPDAEADSTSDSTPDSSPAEAAAPDGPDEREPEWKRRRRLAAVFGDSGPDQTSDDRDPGEDRSGKGDDWYRDQVPPHHG</sequence>
<protein>
    <submittedName>
        <fullName evidence="2">Uncharacterized protein</fullName>
    </submittedName>
</protein>
<evidence type="ECO:0000256" key="1">
    <source>
        <dbReference type="SAM" id="MobiDB-lite"/>
    </source>
</evidence>
<gene>
    <name evidence="2" type="ORF">IEZ26_02005</name>
</gene>
<feature type="compositionally biased region" description="Acidic residues" evidence="1">
    <location>
        <begin position="1"/>
        <end position="15"/>
    </location>
</feature>
<feature type="compositionally biased region" description="Low complexity" evidence="1">
    <location>
        <begin position="16"/>
        <end position="32"/>
    </location>
</feature>
<organism evidence="2 3">
    <name type="scientific">Nocardioides cavernae</name>
    <dbReference type="NCBI Taxonomy" id="1921566"/>
    <lineage>
        <taxon>Bacteria</taxon>
        <taxon>Bacillati</taxon>
        <taxon>Actinomycetota</taxon>
        <taxon>Actinomycetes</taxon>
        <taxon>Propionibacteriales</taxon>
        <taxon>Nocardioidaceae</taxon>
        <taxon>Nocardioides</taxon>
    </lineage>
</organism>
<proteinExistence type="predicted"/>
<feature type="region of interest" description="Disordered" evidence="1">
    <location>
        <begin position="1"/>
        <end position="86"/>
    </location>
</feature>
<name>A0ABR8N5D9_9ACTN</name>
<dbReference type="Proteomes" id="UP000618818">
    <property type="component" value="Unassembled WGS sequence"/>
</dbReference>
<evidence type="ECO:0000313" key="2">
    <source>
        <dbReference type="EMBL" id="MBD3923381.1"/>
    </source>
</evidence>
<evidence type="ECO:0000313" key="3">
    <source>
        <dbReference type="Proteomes" id="UP000618818"/>
    </source>
</evidence>
<accession>A0ABR8N5D9</accession>
<keyword evidence="3" id="KW-1185">Reference proteome</keyword>